<feature type="transmembrane region" description="Helical" evidence="7">
    <location>
        <begin position="343"/>
        <end position="364"/>
    </location>
</feature>
<evidence type="ECO:0000256" key="1">
    <source>
        <dbReference type="ARBA" id="ARBA00004651"/>
    </source>
</evidence>
<comment type="similarity">
    <text evidence="6">Belongs to the ABC-4 integral membrane protein family.</text>
</comment>
<dbReference type="NCBIfam" id="NF038403">
    <property type="entry name" value="perm_prefix_1"/>
    <property type="match status" value="1"/>
</dbReference>
<feature type="transmembrane region" description="Helical" evidence="7">
    <location>
        <begin position="93"/>
        <end position="116"/>
    </location>
</feature>
<reference evidence="10 11" key="1">
    <citation type="submission" date="2020-01" db="EMBL/GenBank/DDBJ databases">
        <title>Genomes assembled from Gulf of Kutch pelagic sediment metagenomes.</title>
        <authorList>
            <person name="Chandrashekar M."/>
            <person name="Mahajan M.S."/>
            <person name="Dave K.J."/>
            <person name="Vatsa P."/>
            <person name="Nathani N.M."/>
        </authorList>
    </citation>
    <scope>NUCLEOTIDE SEQUENCE [LARGE SCALE GENOMIC DNA]</scope>
    <source>
        <strain evidence="10">KS3-K002</strain>
    </source>
</reference>
<feature type="transmembrane region" description="Helical" evidence="7">
    <location>
        <begin position="439"/>
        <end position="460"/>
    </location>
</feature>
<evidence type="ECO:0000313" key="11">
    <source>
        <dbReference type="Proteomes" id="UP000702544"/>
    </source>
</evidence>
<feature type="domain" description="MacB-like periplasmic core" evidence="9">
    <location>
        <begin position="524"/>
        <end position="698"/>
    </location>
</feature>
<dbReference type="NCBIfam" id="TIGR03434">
    <property type="entry name" value="ADOP"/>
    <property type="match status" value="1"/>
</dbReference>
<protein>
    <submittedName>
        <fullName evidence="10">FtsX-like permease family protein</fullName>
    </submittedName>
</protein>
<feature type="domain" description="ABC3 transporter permease C-terminal" evidence="8">
    <location>
        <begin position="764"/>
        <end position="877"/>
    </location>
</feature>
<evidence type="ECO:0000256" key="5">
    <source>
        <dbReference type="ARBA" id="ARBA00023136"/>
    </source>
</evidence>
<dbReference type="GO" id="GO:0005886">
    <property type="term" value="C:plasma membrane"/>
    <property type="evidence" value="ECO:0007669"/>
    <property type="project" value="UniProtKB-SubCell"/>
</dbReference>
<evidence type="ECO:0000256" key="7">
    <source>
        <dbReference type="SAM" id="Phobius"/>
    </source>
</evidence>
<dbReference type="GO" id="GO:0022857">
    <property type="term" value="F:transmembrane transporter activity"/>
    <property type="evidence" value="ECO:0007669"/>
    <property type="project" value="TreeGrafter"/>
</dbReference>
<accession>A0AAE5C9M9</accession>
<dbReference type="InterPro" id="IPR003838">
    <property type="entry name" value="ABC3_permease_C"/>
</dbReference>
<feature type="transmembrane region" description="Helical" evidence="7">
    <location>
        <begin position="818"/>
        <end position="842"/>
    </location>
</feature>
<proteinExistence type="inferred from homology"/>
<evidence type="ECO:0000259" key="8">
    <source>
        <dbReference type="Pfam" id="PF02687"/>
    </source>
</evidence>
<dbReference type="Proteomes" id="UP000702544">
    <property type="component" value="Unassembled WGS sequence"/>
</dbReference>
<evidence type="ECO:0000313" key="10">
    <source>
        <dbReference type="EMBL" id="NIR73592.1"/>
    </source>
</evidence>
<evidence type="ECO:0000256" key="6">
    <source>
        <dbReference type="ARBA" id="ARBA00038076"/>
    </source>
</evidence>
<feature type="domain" description="MacB-like periplasmic core" evidence="9">
    <location>
        <begin position="97"/>
        <end position="308"/>
    </location>
</feature>
<dbReference type="InterPro" id="IPR050250">
    <property type="entry name" value="Macrolide_Exporter_MacB"/>
</dbReference>
<dbReference type="InterPro" id="IPR017800">
    <property type="entry name" value="ADOP"/>
</dbReference>
<gene>
    <name evidence="10" type="ORF">GWO12_00530</name>
</gene>
<dbReference type="PANTHER" id="PTHR30572">
    <property type="entry name" value="MEMBRANE COMPONENT OF TRANSPORTER-RELATED"/>
    <property type="match status" value="1"/>
</dbReference>
<keyword evidence="4 7" id="KW-1133">Transmembrane helix</keyword>
<evidence type="ECO:0000256" key="3">
    <source>
        <dbReference type="ARBA" id="ARBA00022692"/>
    </source>
</evidence>
<dbReference type="PANTHER" id="PTHR30572:SF4">
    <property type="entry name" value="ABC TRANSPORTER PERMEASE YTRF"/>
    <property type="match status" value="1"/>
</dbReference>
<feature type="transmembrane region" description="Helical" evidence="7">
    <location>
        <begin position="491"/>
        <end position="509"/>
    </location>
</feature>
<evidence type="ECO:0000256" key="2">
    <source>
        <dbReference type="ARBA" id="ARBA00022475"/>
    </source>
</evidence>
<evidence type="ECO:0000259" key="9">
    <source>
        <dbReference type="Pfam" id="PF12704"/>
    </source>
</evidence>
<dbReference type="InterPro" id="IPR047928">
    <property type="entry name" value="Perm_prefix_1"/>
</dbReference>
<keyword evidence="3 7" id="KW-0812">Transmembrane</keyword>
<feature type="transmembrane region" description="Helical" evidence="7">
    <location>
        <begin position="398"/>
        <end position="419"/>
    </location>
</feature>
<dbReference type="Pfam" id="PF02687">
    <property type="entry name" value="FtsX"/>
    <property type="match status" value="2"/>
</dbReference>
<comment type="subcellular location">
    <subcellularLocation>
        <location evidence="1">Cell membrane</location>
        <topology evidence="1">Multi-pass membrane protein</topology>
    </subcellularLocation>
</comment>
<feature type="transmembrane region" description="Helical" evidence="7">
    <location>
        <begin position="848"/>
        <end position="870"/>
    </location>
</feature>
<organism evidence="10 11">
    <name type="scientific">Candidatus Kutchimonas denitrificans</name>
    <dbReference type="NCBI Taxonomy" id="3056748"/>
    <lineage>
        <taxon>Bacteria</taxon>
        <taxon>Pseudomonadati</taxon>
        <taxon>Gemmatimonadota</taxon>
        <taxon>Gemmatimonadia</taxon>
        <taxon>Candidatus Palauibacterales</taxon>
        <taxon>Candidatus Palauibacteraceae</taxon>
        <taxon>Candidatus Kutchimonas</taxon>
    </lineage>
</organism>
<dbReference type="Pfam" id="PF12704">
    <property type="entry name" value="MacB_PCD"/>
    <property type="match status" value="2"/>
</dbReference>
<feature type="transmembrane region" description="Helical" evidence="7">
    <location>
        <begin position="759"/>
        <end position="780"/>
    </location>
</feature>
<keyword evidence="2" id="KW-1003">Cell membrane</keyword>
<dbReference type="EMBL" id="JAACAK010000002">
    <property type="protein sequence ID" value="NIR73592.1"/>
    <property type="molecule type" value="Genomic_DNA"/>
</dbReference>
<dbReference type="InterPro" id="IPR025857">
    <property type="entry name" value="MacB_PCD"/>
</dbReference>
<dbReference type="AlphaFoldDB" id="A0AAE5C9M9"/>
<feature type="domain" description="ABC3 transporter permease C-terminal" evidence="8">
    <location>
        <begin position="349"/>
        <end position="465"/>
    </location>
</feature>
<evidence type="ECO:0000256" key="4">
    <source>
        <dbReference type="ARBA" id="ARBA00022989"/>
    </source>
</evidence>
<comment type="caution">
    <text evidence="10">The sequence shown here is derived from an EMBL/GenBank/DDBJ whole genome shotgun (WGS) entry which is preliminary data.</text>
</comment>
<sequence length="884" mass="95010">MFDRLRSALAALFRGSRFRRELDEEMDFHIERLTEDLIASGLSPEEARRQARLRFGSREGVQYRSREARGVALLDEAFRNARFALRGMLRRPLFTTTFVLTLGVCIGAGTAVYSAVDAVLWRPLPYPESDRLAQVVRYNAELGPNPGANAVTGSDWERIREGAEFLQLAVYSEWPSGVNLTADDAAAYVQQQRVGAGFFRTLGVTPLIGRGFEPAEDVPGGPAVTILSYELWSRTFGKDPEIVGRTIRLKGEAHTVVGVMPEDFRSSHPVDVWTPLRPSRTGEGGGSNYHVLARIPSEVSWTEAEARVGGIDAGQPEAEDAPERRYGLVPLKRTLTWEARQPLLILLGAVLVMLLVGSANLAGLQIARALARRTEIATRQALGGGGGAILRQMLAESLVLGLAGGLLGLGIARLGMGGLETLVQSHFDTWQAIRIDGRVLAAAVGLTFAATLLFGLVPMLQVRKFDVRGVLAGGARGVVGGASHYLRRGLIVAEVALVTALLFAAGLLVRSYGHLDRLDPGFDAENVMTVQLSLDDARYASAAAVNRLFDESLAEIRSIPGVSAAAVALTLPYERPLNMPFRIVGVEDPPGRYRITNVVYVTPGFFEALGIPLLRGRDFEEADAGDRPPVVVPNQAFVEANLEDRPALGSRLTFARHEWEVVGVVGNVQQSNAGWGGSQPVWRAPTLYIPAAQAGDGFFRGIHIWFAPSWMVKTAGAPPGLGAAVVRAIHDVDPGLPPARIVSLEEVMADALARPRFEAAFLVIVAAFALLLAVVGLYGIVANEVVERTPEMGLRMALGAAPRRAVWTVGLKGLRLTFVGLAVGAVIAALAASWMSSVIWGVAPHDPITLAFVIVCVTLLAGAASFVPAARIARLDPSRILREE</sequence>
<keyword evidence="5 7" id="KW-0472">Membrane</keyword>
<name>A0AAE5C9M9_9BACT</name>